<keyword evidence="4" id="KW-0411">Iron-sulfur</keyword>
<evidence type="ECO:0000256" key="2">
    <source>
        <dbReference type="ARBA" id="ARBA00022723"/>
    </source>
</evidence>
<dbReference type="EMBL" id="PISE01000018">
    <property type="protein sequence ID" value="PKG23871.1"/>
    <property type="molecule type" value="Genomic_DNA"/>
</dbReference>
<dbReference type="Gene3D" id="2.102.10.10">
    <property type="entry name" value="Rieske [2Fe-2S] iron-sulphur domain"/>
    <property type="match status" value="1"/>
</dbReference>
<dbReference type="GO" id="GO:0046872">
    <property type="term" value="F:metal ion binding"/>
    <property type="evidence" value="ECO:0007669"/>
    <property type="project" value="UniProtKB-KW"/>
</dbReference>
<dbReference type="GO" id="GO:0016020">
    <property type="term" value="C:membrane"/>
    <property type="evidence" value="ECO:0007669"/>
    <property type="project" value="InterPro"/>
</dbReference>
<comment type="caution">
    <text evidence="7">The sequence shown here is derived from an EMBL/GenBank/DDBJ whole genome shotgun (WGS) entry which is preliminary data.</text>
</comment>
<evidence type="ECO:0000256" key="3">
    <source>
        <dbReference type="ARBA" id="ARBA00023004"/>
    </source>
</evidence>
<proteinExistence type="predicted"/>
<dbReference type="PANTHER" id="PTHR13847">
    <property type="entry name" value="SARCOSINE DEHYDROGENASE-RELATED"/>
    <property type="match status" value="1"/>
</dbReference>
<evidence type="ECO:0000256" key="1">
    <source>
        <dbReference type="ARBA" id="ARBA00022714"/>
    </source>
</evidence>
<dbReference type="SUPFAM" id="SSF50022">
    <property type="entry name" value="ISP domain"/>
    <property type="match status" value="1"/>
</dbReference>
<dbReference type="GO" id="GO:0016705">
    <property type="term" value="F:oxidoreductase activity, acting on paired donors, with incorporation or reduction of molecular oxygen"/>
    <property type="evidence" value="ECO:0007669"/>
    <property type="project" value="UniProtKB-ARBA"/>
</dbReference>
<keyword evidence="3" id="KW-0408">Iron</keyword>
<keyword evidence="5" id="KW-1015">Disulfide bond</keyword>
<name>A0A2N0Z2Y6_9BACI</name>
<evidence type="ECO:0000256" key="5">
    <source>
        <dbReference type="ARBA" id="ARBA00023157"/>
    </source>
</evidence>
<evidence type="ECO:0000256" key="4">
    <source>
        <dbReference type="ARBA" id="ARBA00023014"/>
    </source>
</evidence>
<dbReference type="InterPro" id="IPR036188">
    <property type="entry name" value="FAD/NAD-bd_sf"/>
</dbReference>
<dbReference type="FunFam" id="2.102.10.10:FF:000014">
    <property type="entry name" value="Oxidoreductase, FAD dependent"/>
    <property type="match status" value="1"/>
</dbReference>
<evidence type="ECO:0000313" key="8">
    <source>
        <dbReference type="Proteomes" id="UP000233375"/>
    </source>
</evidence>
<dbReference type="Proteomes" id="UP000233375">
    <property type="component" value="Unassembled WGS sequence"/>
</dbReference>
<evidence type="ECO:0000313" key="7">
    <source>
        <dbReference type="EMBL" id="PKG23871.1"/>
    </source>
</evidence>
<dbReference type="PRINTS" id="PR00162">
    <property type="entry name" value="RIESKE"/>
</dbReference>
<dbReference type="GO" id="GO:0005737">
    <property type="term" value="C:cytoplasm"/>
    <property type="evidence" value="ECO:0007669"/>
    <property type="project" value="TreeGrafter"/>
</dbReference>
<dbReference type="RefSeq" id="WP_101176984.1">
    <property type="nucleotide sequence ID" value="NZ_PISE01000018.1"/>
</dbReference>
<organism evidence="7 8">
    <name type="scientific">Niallia nealsonii</name>
    <dbReference type="NCBI Taxonomy" id="115979"/>
    <lineage>
        <taxon>Bacteria</taxon>
        <taxon>Bacillati</taxon>
        <taxon>Bacillota</taxon>
        <taxon>Bacilli</taxon>
        <taxon>Bacillales</taxon>
        <taxon>Bacillaceae</taxon>
        <taxon>Niallia</taxon>
    </lineage>
</organism>
<keyword evidence="1" id="KW-0001">2Fe-2S</keyword>
<accession>A0A2N0Z2Y6</accession>
<evidence type="ECO:0000259" key="6">
    <source>
        <dbReference type="PROSITE" id="PS51296"/>
    </source>
</evidence>
<dbReference type="PROSITE" id="PS51296">
    <property type="entry name" value="RIESKE"/>
    <property type="match status" value="1"/>
</dbReference>
<sequence>MTKEHTSYWKQTSNLPTFPKLTENIETDVCIIGGGITGITTAYLLSKEGLKVTVLEADKVLQGTTGNTTAKITLQHGLIYDELIGNIGEEQAKLYYEANKKGQQFMKDIAEKLSIDCSFTKENSYLYATSEKYAEKVEKEYEAYQKLGIESQLIDSIPFPIDTKAVLNMTDQYQFHPLIYLHAILLEMKKNNVTIFEQTPAQDIEEKDTPTVLTGNNYRVSCKYVVIASHFPFYDKKGFYFARMYAERSYCIALKASSPYPFGMYYNGEKPVRSMRSIKNNGQEWVIISGENHKTGQDEDTAVHYDALKTFSKEILKTDKIEYSWSAQDLTTLDKIPYVGELTKNTPSILVATGFRKWGMTNGTAASLLLRDIIMEKDNPYRSLFSPSRFHPDPAIKTFITTNLDVAKHFVSGKLDIGEQERALLPNEGAILHMDGKKVGCYKDSSGTIHKVDTTCTHLGCEVAWNSSEKTWDCPCHGSRFAYTGEVIEGPALNPLPKL</sequence>
<keyword evidence="2" id="KW-0479">Metal-binding</keyword>
<dbReference type="OrthoDB" id="9767869at2"/>
<reference evidence="7 8" key="1">
    <citation type="journal article" date="2003" name="Int. J. Syst. Evol. Microbiol.">
        <title>Bacillus nealsonii sp. nov., isolated from a spacecraft-assembly facility, whose spores are gamma-radiation resistant.</title>
        <authorList>
            <person name="Venkateswaran K."/>
            <person name="Kempf M."/>
            <person name="Chen F."/>
            <person name="Satomi M."/>
            <person name="Nicholson W."/>
            <person name="Kern R."/>
        </authorList>
    </citation>
    <scope>NUCLEOTIDE SEQUENCE [LARGE SCALE GENOMIC DNA]</scope>
    <source>
        <strain evidence="7 8">FO-92</strain>
    </source>
</reference>
<dbReference type="InterPro" id="IPR017941">
    <property type="entry name" value="Rieske_2Fe-2S"/>
</dbReference>
<dbReference type="CDD" id="cd03477">
    <property type="entry name" value="Rieske_YhfW_C"/>
    <property type="match status" value="1"/>
</dbReference>
<dbReference type="InterPro" id="IPR005805">
    <property type="entry name" value="Rieske_Fe-S_prot_C"/>
</dbReference>
<dbReference type="SUPFAM" id="SSF51905">
    <property type="entry name" value="FAD/NAD(P)-binding domain"/>
    <property type="match status" value="1"/>
</dbReference>
<dbReference type="PANTHER" id="PTHR13847:SF274">
    <property type="entry name" value="RIESKE 2FE-2S IRON-SULFUR PROTEIN YHFW-RELATED"/>
    <property type="match status" value="1"/>
</dbReference>
<feature type="domain" description="Rieske" evidence="6">
    <location>
        <begin position="416"/>
        <end position="499"/>
    </location>
</feature>
<keyword evidence="8" id="KW-1185">Reference proteome</keyword>
<dbReference type="InterPro" id="IPR036922">
    <property type="entry name" value="Rieske_2Fe-2S_sf"/>
</dbReference>
<protein>
    <submittedName>
        <fullName evidence="7">FAD-dependent oxidoreductase</fullName>
    </submittedName>
</protein>
<dbReference type="InterPro" id="IPR006076">
    <property type="entry name" value="FAD-dep_OxRdtase"/>
</dbReference>
<dbReference type="GO" id="GO:0004497">
    <property type="term" value="F:monooxygenase activity"/>
    <property type="evidence" value="ECO:0007669"/>
    <property type="project" value="UniProtKB-ARBA"/>
</dbReference>
<dbReference type="GO" id="GO:0051537">
    <property type="term" value="F:2 iron, 2 sulfur cluster binding"/>
    <property type="evidence" value="ECO:0007669"/>
    <property type="project" value="UniProtKB-KW"/>
</dbReference>
<dbReference type="AlphaFoldDB" id="A0A2N0Z2Y6"/>
<dbReference type="Pfam" id="PF01266">
    <property type="entry name" value="DAO"/>
    <property type="match status" value="1"/>
</dbReference>
<dbReference type="InterPro" id="IPR038010">
    <property type="entry name" value="YhfW_C"/>
</dbReference>
<dbReference type="Pfam" id="PF00355">
    <property type="entry name" value="Rieske"/>
    <property type="match status" value="1"/>
</dbReference>
<dbReference type="Gene3D" id="3.30.9.10">
    <property type="entry name" value="D-Amino Acid Oxidase, subunit A, domain 2"/>
    <property type="match status" value="1"/>
</dbReference>
<dbReference type="Gene3D" id="3.50.50.60">
    <property type="entry name" value="FAD/NAD(P)-binding domain"/>
    <property type="match status" value="1"/>
</dbReference>
<gene>
    <name evidence="7" type="ORF">CWS01_09635</name>
</gene>